<reference evidence="2" key="1">
    <citation type="journal article" date="2019" name="Int. J. Syst. Evol. Microbiol.">
        <title>The Global Catalogue of Microorganisms (GCM) 10K type strain sequencing project: providing services to taxonomists for standard genome sequencing and annotation.</title>
        <authorList>
            <consortium name="The Broad Institute Genomics Platform"/>
            <consortium name="The Broad Institute Genome Sequencing Center for Infectious Disease"/>
            <person name="Wu L."/>
            <person name="Ma J."/>
        </authorList>
    </citation>
    <scope>NUCLEOTIDE SEQUENCE [LARGE SCALE GENOMIC DNA]</scope>
    <source>
        <strain evidence="2">CCM 7043</strain>
    </source>
</reference>
<evidence type="ECO:0008006" key="3">
    <source>
        <dbReference type="Google" id="ProtNLM"/>
    </source>
</evidence>
<comment type="caution">
    <text evidence="1">The sequence shown here is derived from an EMBL/GenBank/DDBJ whole genome shotgun (WGS) entry which is preliminary data.</text>
</comment>
<name>A0ABW4ETU2_9PSEU</name>
<accession>A0ABW4ETU2</accession>
<dbReference type="Proteomes" id="UP001597114">
    <property type="component" value="Unassembled WGS sequence"/>
</dbReference>
<gene>
    <name evidence="1" type="ORF">ACFSJD_12735</name>
</gene>
<dbReference type="InterPro" id="IPR021799">
    <property type="entry name" value="PIN-like_prokaryotic"/>
</dbReference>
<dbReference type="RefSeq" id="WP_344720596.1">
    <property type="nucleotide sequence ID" value="NZ_BAAAUS010000006.1"/>
</dbReference>
<sequence>MGPKALTCVWDTSALLHAARASRLDVLGDFVKGTSEHPWNHYIPATVAEELAQLGAAPPDWASVVHVDGLSEIVAFGEWSQRLVAGPHHRGEAAVAAWAQSHAATAVIDDNDARLVAQQHGLDAHGSIWVLCQAISCAVICVYTATSYCDAVISHGARMPFEVGGFEAWVRRQGLIR</sequence>
<dbReference type="EMBL" id="JBHUCO010000012">
    <property type="protein sequence ID" value="MFD1518362.1"/>
    <property type="molecule type" value="Genomic_DNA"/>
</dbReference>
<dbReference type="Pfam" id="PF11848">
    <property type="entry name" value="DUF3368"/>
    <property type="match status" value="1"/>
</dbReference>
<proteinExistence type="predicted"/>
<evidence type="ECO:0000313" key="2">
    <source>
        <dbReference type="Proteomes" id="UP001597114"/>
    </source>
</evidence>
<protein>
    <recommendedName>
        <fullName evidence="3">PIN domain-containing protein</fullName>
    </recommendedName>
</protein>
<keyword evidence="2" id="KW-1185">Reference proteome</keyword>
<organism evidence="1 2">
    <name type="scientific">Pseudonocardia yunnanensis</name>
    <dbReference type="NCBI Taxonomy" id="58107"/>
    <lineage>
        <taxon>Bacteria</taxon>
        <taxon>Bacillati</taxon>
        <taxon>Actinomycetota</taxon>
        <taxon>Actinomycetes</taxon>
        <taxon>Pseudonocardiales</taxon>
        <taxon>Pseudonocardiaceae</taxon>
        <taxon>Pseudonocardia</taxon>
    </lineage>
</organism>
<evidence type="ECO:0000313" key="1">
    <source>
        <dbReference type="EMBL" id="MFD1518362.1"/>
    </source>
</evidence>